<evidence type="ECO:0000313" key="1">
    <source>
        <dbReference type="EMBL" id="KAL3390424.1"/>
    </source>
</evidence>
<gene>
    <name evidence="1" type="ORF">TKK_014589</name>
</gene>
<keyword evidence="2" id="KW-1185">Reference proteome</keyword>
<dbReference type="AlphaFoldDB" id="A0ABD2WD15"/>
<reference evidence="1 2" key="1">
    <citation type="journal article" date="2024" name="bioRxiv">
        <title>A reference genome for Trichogramma kaykai: A tiny desert-dwelling parasitoid wasp with competing sex-ratio distorters.</title>
        <authorList>
            <person name="Culotta J."/>
            <person name="Lindsey A.R."/>
        </authorList>
    </citation>
    <scope>NUCLEOTIDE SEQUENCE [LARGE SCALE GENOMIC DNA]</scope>
    <source>
        <strain evidence="1 2">KSX58</strain>
    </source>
</reference>
<dbReference type="EMBL" id="JBJJXI010000117">
    <property type="protein sequence ID" value="KAL3390424.1"/>
    <property type="molecule type" value="Genomic_DNA"/>
</dbReference>
<protein>
    <submittedName>
        <fullName evidence="1">Uncharacterized protein</fullName>
    </submittedName>
</protein>
<dbReference type="Proteomes" id="UP001627154">
    <property type="component" value="Unassembled WGS sequence"/>
</dbReference>
<accession>A0ABD2WD15</accession>
<proteinExistence type="predicted"/>
<sequence length="72" mass="7890">MIEIPRNSSSSVSSKVEIEEKIHEVGERQTVQAVPEAAQVPQQPIATGHGHSEILYSQANHAFESPDRLTDP</sequence>
<organism evidence="1 2">
    <name type="scientific">Trichogramma kaykai</name>
    <dbReference type="NCBI Taxonomy" id="54128"/>
    <lineage>
        <taxon>Eukaryota</taxon>
        <taxon>Metazoa</taxon>
        <taxon>Ecdysozoa</taxon>
        <taxon>Arthropoda</taxon>
        <taxon>Hexapoda</taxon>
        <taxon>Insecta</taxon>
        <taxon>Pterygota</taxon>
        <taxon>Neoptera</taxon>
        <taxon>Endopterygota</taxon>
        <taxon>Hymenoptera</taxon>
        <taxon>Apocrita</taxon>
        <taxon>Proctotrupomorpha</taxon>
        <taxon>Chalcidoidea</taxon>
        <taxon>Trichogrammatidae</taxon>
        <taxon>Trichogramma</taxon>
    </lineage>
</organism>
<name>A0ABD2WD15_9HYME</name>
<evidence type="ECO:0000313" key="2">
    <source>
        <dbReference type="Proteomes" id="UP001627154"/>
    </source>
</evidence>
<comment type="caution">
    <text evidence="1">The sequence shown here is derived from an EMBL/GenBank/DDBJ whole genome shotgun (WGS) entry which is preliminary data.</text>
</comment>